<sequence>MDLASLAQKFSANFKRLKNYP</sequence>
<dbReference type="AlphaFoldDB" id="T1KHJ8"/>
<dbReference type="HOGENOM" id="CLU_3427042_0_0_1"/>
<dbReference type="Proteomes" id="UP000015104">
    <property type="component" value="Unassembled WGS sequence"/>
</dbReference>
<reference evidence="1" key="2">
    <citation type="submission" date="2015-06" db="UniProtKB">
        <authorList>
            <consortium name="EnsemblMetazoa"/>
        </authorList>
    </citation>
    <scope>IDENTIFICATION</scope>
</reference>
<reference evidence="2" key="1">
    <citation type="submission" date="2011-08" db="EMBL/GenBank/DDBJ databases">
        <authorList>
            <person name="Rombauts S."/>
        </authorList>
    </citation>
    <scope>NUCLEOTIDE SEQUENCE</scope>
    <source>
        <strain evidence="2">London</strain>
    </source>
</reference>
<evidence type="ECO:0000313" key="1">
    <source>
        <dbReference type="EnsemblMetazoa" id="tetur11g04650.1"/>
    </source>
</evidence>
<proteinExistence type="predicted"/>
<evidence type="ECO:0000313" key="2">
    <source>
        <dbReference type="Proteomes" id="UP000015104"/>
    </source>
</evidence>
<protein>
    <submittedName>
        <fullName evidence="1">Uncharacterized protein</fullName>
    </submittedName>
</protein>
<accession>T1KHJ8</accession>
<name>T1KHJ8_TETUR</name>
<dbReference type="EnsemblMetazoa" id="tetur11g04650.1">
    <property type="protein sequence ID" value="tetur11g04650.1"/>
    <property type="gene ID" value="tetur11g04650"/>
</dbReference>
<dbReference type="EMBL" id="CAEY01000075">
    <property type="status" value="NOT_ANNOTATED_CDS"/>
    <property type="molecule type" value="Genomic_DNA"/>
</dbReference>
<keyword evidence="2" id="KW-1185">Reference proteome</keyword>
<organism evidence="1 2">
    <name type="scientific">Tetranychus urticae</name>
    <name type="common">Two-spotted spider mite</name>
    <dbReference type="NCBI Taxonomy" id="32264"/>
    <lineage>
        <taxon>Eukaryota</taxon>
        <taxon>Metazoa</taxon>
        <taxon>Ecdysozoa</taxon>
        <taxon>Arthropoda</taxon>
        <taxon>Chelicerata</taxon>
        <taxon>Arachnida</taxon>
        <taxon>Acari</taxon>
        <taxon>Acariformes</taxon>
        <taxon>Trombidiformes</taxon>
        <taxon>Prostigmata</taxon>
        <taxon>Eleutherengona</taxon>
        <taxon>Raphignathae</taxon>
        <taxon>Tetranychoidea</taxon>
        <taxon>Tetranychidae</taxon>
        <taxon>Tetranychus</taxon>
    </lineage>
</organism>